<dbReference type="Proteomes" id="UP000230750">
    <property type="component" value="Unassembled WGS sequence"/>
</dbReference>
<evidence type="ECO:0000256" key="1">
    <source>
        <dbReference type="ARBA" id="ARBA00023242"/>
    </source>
</evidence>
<dbReference type="Pfam" id="PF02182">
    <property type="entry name" value="SAD_SRA"/>
    <property type="match status" value="1"/>
</dbReference>
<dbReference type="InterPro" id="IPR036987">
    <property type="entry name" value="SRA-YDG_sf"/>
</dbReference>
<dbReference type="GO" id="GO:0005634">
    <property type="term" value="C:nucleus"/>
    <property type="evidence" value="ECO:0007669"/>
    <property type="project" value="UniProtKB-SubCell"/>
</dbReference>
<keyword evidence="6" id="KW-1185">Reference proteome</keyword>
<feature type="domain" description="YDG" evidence="4">
    <location>
        <begin position="120"/>
        <end position="263"/>
    </location>
</feature>
<dbReference type="InterPro" id="IPR045134">
    <property type="entry name" value="UHRF1/2-like"/>
</dbReference>
<dbReference type="STRING" id="307972.A0A2G8JL51"/>
<dbReference type="Gene3D" id="2.30.280.10">
    <property type="entry name" value="SRA-YDG"/>
    <property type="match status" value="1"/>
</dbReference>
<comment type="caution">
    <text evidence="5">The sequence shown here is derived from an EMBL/GenBank/DDBJ whole genome shotgun (WGS) entry which is preliminary data.</text>
</comment>
<dbReference type="GO" id="GO:0061630">
    <property type="term" value="F:ubiquitin protein ligase activity"/>
    <property type="evidence" value="ECO:0007669"/>
    <property type="project" value="TreeGrafter"/>
</dbReference>
<reference evidence="5 6" key="1">
    <citation type="journal article" date="2017" name="PLoS Biol.">
        <title>The sea cucumber genome provides insights into morphological evolution and visceral regeneration.</title>
        <authorList>
            <person name="Zhang X."/>
            <person name="Sun L."/>
            <person name="Yuan J."/>
            <person name="Sun Y."/>
            <person name="Gao Y."/>
            <person name="Zhang L."/>
            <person name="Li S."/>
            <person name="Dai H."/>
            <person name="Hamel J.F."/>
            <person name="Liu C."/>
            <person name="Yu Y."/>
            <person name="Liu S."/>
            <person name="Lin W."/>
            <person name="Guo K."/>
            <person name="Jin S."/>
            <person name="Xu P."/>
            <person name="Storey K.B."/>
            <person name="Huan P."/>
            <person name="Zhang T."/>
            <person name="Zhou Y."/>
            <person name="Zhang J."/>
            <person name="Lin C."/>
            <person name="Li X."/>
            <person name="Xing L."/>
            <person name="Huo D."/>
            <person name="Sun M."/>
            <person name="Wang L."/>
            <person name="Mercier A."/>
            <person name="Li F."/>
            <person name="Yang H."/>
            <person name="Xiang J."/>
        </authorList>
    </citation>
    <scope>NUCLEOTIDE SEQUENCE [LARGE SCALE GENOMIC DNA]</scope>
    <source>
        <strain evidence="5">Shaxun</strain>
        <tissue evidence="5">Muscle</tissue>
    </source>
</reference>
<evidence type="ECO:0000313" key="6">
    <source>
        <dbReference type="Proteomes" id="UP000230750"/>
    </source>
</evidence>
<dbReference type="SUPFAM" id="SSF88697">
    <property type="entry name" value="PUA domain-like"/>
    <property type="match status" value="1"/>
</dbReference>
<evidence type="ECO:0000256" key="2">
    <source>
        <dbReference type="PROSITE-ProRule" id="PRU00358"/>
    </source>
</evidence>
<dbReference type="GO" id="GO:0044027">
    <property type="term" value="P:negative regulation of gene expression via chromosomal CpG island methylation"/>
    <property type="evidence" value="ECO:0007669"/>
    <property type="project" value="TreeGrafter"/>
</dbReference>
<feature type="region of interest" description="Disordered" evidence="3">
    <location>
        <begin position="267"/>
        <end position="311"/>
    </location>
</feature>
<organism evidence="5 6">
    <name type="scientific">Stichopus japonicus</name>
    <name type="common">Sea cucumber</name>
    <dbReference type="NCBI Taxonomy" id="307972"/>
    <lineage>
        <taxon>Eukaryota</taxon>
        <taxon>Metazoa</taxon>
        <taxon>Echinodermata</taxon>
        <taxon>Eleutherozoa</taxon>
        <taxon>Echinozoa</taxon>
        <taxon>Holothuroidea</taxon>
        <taxon>Aspidochirotacea</taxon>
        <taxon>Aspidochirotida</taxon>
        <taxon>Stichopodidae</taxon>
        <taxon>Apostichopus</taxon>
    </lineage>
</organism>
<feature type="compositionally biased region" description="Polar residues" evidence="3">
    <location>
        <begin position="198"/>
        <end position="211"/>
    </location>
</feature>
<dbReference type="PROSITE" id="PS51015">
    <property type="entry name" value="YDG"/>
    <property type="match status" value="1"/>
</dbReference>
<dbReference type="PANTHER" id="PTHR14140">
    <property type="entry name" value="E3 UBIQUITIN-PROTEIN LIGASE UHRF-RELATED"/>
    <property type="match status" value="1"/>
</dbReference>
<dbReference type="SMART" id="SM00466">
    <property type="entry name" value="SRA"/>
    <property type="match status" value="1"/>
</dbReference>
<dbReference type="AlphaFoldDB" id="A0A2G8JL51"/>
<dbReference type="InterPro" id="IPR015947">
    <property type="entry name" value="PUA-like_sf"/>
</dbReference>
<evidence type="ECO:0000259" key="4">
    <source>
        <dbReference type="PROSITE" id="PS51015"/>
    </source>
</evidence>
<feature type="region of interest" description="Disordered" evidence="3">
    <location>
        <begin position="43"/>
        <end position="112"/>
    </location>
</feature>
<name>A0A2G8JL51_STIJA</name>
<gene>
    <name evidence="5" type="ORF">BSL78_26683</name>
</gene>
<dbReference type="GO" id="GO:0016567">
    <property type="term" value="P:protein ubiquitination"/>
    <property type="evidence" value="ECO:0007669"/>
    <property type="project" value="TreeGrafter"/>
</dbReference>
<dbReference type="InterPro" id="IPR003105">
    <property type="entry name" value="SRA_YDG"/>
</dbReference>
<keyword evidence="1 2" id="KW-0539">Nucleus</keyword>
<comment type="subcellular location">
    <subcellularLocation>
        <location evidence="2">Nucleus</location>
    </subcellularLocation>
</comment>
<evidence type="ECO:0000313" key="5">
    <source>
        <dbReference type="EMBL" id="PIK36484.1"/>
    </source>
</evidence>
<evidence type="ECO:0000256" key="3">
    <source>
        <dbReference type="SAM" id="MobiDB-lite"/>
    </source>
</evidence>
<dbReference type="OrthoDB" id="2270193at2759"/>
<dbReference type="PANTHER" id="PTHR14140:SF27">
    <property type="entry name" value="OS04G0289800 PROTEIN"/>
    <property type="match status" value="1"/>
</dbReference>
<accession>A0A2G8JL51</accession>
<dbReference type="EMBL" id="MRZV01001667">
    <property type="protein sequence ID" value="PIK36484.1"/>
    <property type="molecule type" value="Genomic_DNA"/>
</dbReference>
<sequence>MPAELSSYEKQRLKNIEENRRVLTELGLFKSFVAPPRKKVIKKAVKRKRETPKLPSKSESIIPKEGAVEAGSNFESGRRRSRRLKGQVAIEGSLPDAEETLPDEDYRPTPKKVPRENFFGAIDGIEVGTTWDMRIYCSADGVHRPTVAGIHGSEEGCYSLALSGGYEDDLDFGEYFTYTGEGGRDLKGTKMKPKNLRTAPQSKDQSLTRAQSLDDPFVSSEVLSSTVPTHLMKGTDTMDCTQLSGTGLLLVFPGWVFKFALKRCPDQAPPPWGDAEEGSPKKLDVEKEEDASSDSGFSEKSDPAQSGLNQL</sequence>
<protein>
    <submittedName>
        <fullName evidence="5">Putative E3 ubiquitin-protein ligase UHRF1</fullName>
    </submittedName>
</protein>
<feature type="region of interest" description="Disordered" evidence="3">
    <location>
        <begin position="186"/>
        <end position="212"/>
    </location>
</feature>
<proteinExistence type="predicted"/>